<comment type="subcellular location">
    <subcellularLocation>
        <location evidence="2">Nucleus</location>
    </subcellularLocation>
</comment>
<dbReference type="GO" id="GO:0008270">
    <property type="term" value="F:zinc ion binding"/>
    <property type="evidence" value="ECO:0007669"/>
    <property type="project" value="UniProtKB-KW"/>
</dbReference>
<feature type="domain" description="C2H2-type" evidence="14">
    <location>
        <begin position="647"/>
        <end position="674"/>
    </location>
</feature>
<keyword evidence="11" id="KW-0539">Nucleus</keyword>
<evidence type="ECO:0000256" key="11">
    <source>
        <dbReference type="ARBA" id="ARBA00023242"/>
    </source>
</evidence>
<feature type="domain" description="C2H2-type" evidence="14">
    <location>
        <begin position="444"/>
        <end position="468"/>
    </location>
</feature>
<evidence type="ECO:0000313" key="16">
    <source>
        <dbReference type="EMBL" id="CAI5768244.1"/>
    </source>
</evidence>
<dbReference type="GO" id="GO:0005634">
    <property type="term" value="C:nucleus"/>
    <property type="evidence" value="ECO:0007669"/>
    <property type="project" value="UniProtKB-SubCell"/>
</dbReference>
<dbReference type="PROSITE" id="PS50157">
    <property type="entry name" value="ZINC_FINGER_C2H2_2"/>
    <property type="match status" value="8"/>
</dbReference>
<evidence type="ECO:0000256" key="2">
    <source>
        <dbReference type="ARBA" id="ARBA00004123"/>
    </source>
</evidence>
<dbReference type="EMBL" id="OX395127">
    <property type="protein sequence ID" value="CAI5768244.1"/>
    <property type="molecule type" value="Genomic_DNA"/>
</dbReference>
<dbReference type="FunFam" id="3.30.160.60:FF:000690">
    <property type="entry name" value="Zinc finger protein 354C"/>
    <property type="match status" value="2"/>
</dbReference>
<dbReference type="SMART" id="SM00349">
    <property type="entry name" value="KRAB"/>
    <property type="match status" value="1"/>
</dbReference>
<evidence type="ECO:0000256" key="3">
    <source>
        <dbReference type="ARBA" id="ARBA00006991"/>
    </source>
</evidence>
<accession>A0AA35JZV9</accession>
<feature type="compositionally biased region" description="Basic and acidic residues" evidence="13">
    <location>
        <begin position="726"/>
        <end position="736"/>
    </location>
</feature>
<evidence type="ECO:0000259" key="14">
    <source>
        <dbReference type="PROSITE" id="PS50157"/>
    </source>
</evidence>
<dbReference type="Pfam" id="PF00096">
    <property type="entry name" value="zf-C2H2"/>
    <property type="match status" value="7"/>
</dbReference>
<evidence type="ECO:0000256" key="13">
    <source>
        <dbReference type="SAM" id="MobiDB-lite"/>
    </source>
</evidence>
<feature type="domain" description="C2H2-type" evidence="14">
    <location>
        <begin position="563"/>
        <end position="590"/>
    </location>
</feature>
<keyword evidence="9" id="KW-0238">DNA-binding</keyword>
<keyword evidence="6 12" id="KW-0863">Zinc-finger</keyword>
<feature type="region of interest" description="Disordered" evidence="13">
    <location>
        <begin position="477"/>
        <end position="542"/>
    </location>
</feature>
<dbReference type="Gene3D" id="3.30.160.60">
    <property type="entry name" value="Classic Zinc Finger"/>
    <property type="match status" value="8"/>
</dbReference>
<evidence type="ECO:0000256" key="8">
    <source>
        <dbReference type="ARBA" id="ARBA00023015"/>
    </source>
</evidence>
<evidence type="ECO:0000256" key="5">
    <source>
        <dbReference type="ARBA" id="ARBA00022737"/>
    </source>
</evidence>
<dbReference type="FunFam" id="3.30.160.60:FF:002343">
    <property type="entry name" value="Zinc finger protein 33A"/>
    <property type="match status" value="2"/>
</dbReference>
<dbReference type="FunFam" id="3.30.160.60:FF:000258">
    <property type="entry name" value="zinc finger and SCAN domain-containing protein 29 isoform X2"/>
    <property type="match status" value="1"/>
</dbReference>
<dbReference type="Pfam" id="PF01352">
    <property type="entry name" value="KRAB"/>
    <property type="match status" value="1"/>
</dbReference>
<feature type="domain" description="C2H2-type" evidence="14">
    <location>
        <begin position="619"/>
        <end position="646"/>
    </location>
</feature>
<dbReference type="SUPFAM" id="SSF57667">
    <property type="entry name" value="beta-beta-alpha zinc fingers"/>
    <property type="match status" value="5"/>
</dbReference>
<evidence type="ECO:0000256" key="12">
    <source>
        <dbReference type="PROSITE-ProRule" id="PRU00042"/>
    </source>
</evidence>
<proteinExistence type="inferred from homology"/>
<dbReference type="PANTHER" id="PTHR24393">
    <property type="entry name" value="ZINC FINGER PROTEIN"/>
    <property type="match status" value="1"/>
</dbReference>
<dbReference type="PANTHER" id="PTHR24393:SF100">
    <property type="entry name" value="ZINC FINGER PROTEIN-RELATED"/>
    <property type="match status" value="1"/>
</dbReference>
<feature type="compositionally biased region" description="Polar residues" evidence="13">
    <location>
        <begin position="806"/>
        <end position="821"/>
    </location>
</feature>
<keyword evidence="7" id="KW-0862">Zinc</keyword>
<keyword evidence="10" id="KW-0804">Transcription</keyword>
<dbReference type="InterPro" id="IPR036051">
    <property type="entry name" value="KRAB_dom_sf"/>
</dbReference>
<evidence type="ECO:0000256" key="9">
    <source>
        <dbReference type="ARBA" id="ARBA00023125"/>
    </source>
</evidence>
<evidence type="ECO:0000259" key="15">
    <source>
        <dbReference type="PROSITE" id="PS50805"/>
    </source>
</evidence>
<dbReference type="PROSITE" id="PS00028">
    <property type="entry name" value="ZINC_FINGER_C2H2_1"/>
    <property type="match status" value="8"/>
</dbReference>
<feature type="domain" description="C2H2-type" evidence="14">
    <location>
        <begin position="388"/>
        <end position="415"/>
    </location>
</feature>
<dbReference type="SUPFAM" id="SSF109640">
    <property type="entry name" value="KRAB domain (Kruppel-associated box)"/>
    <property type="match status" value="1"/>
</dbReference>
<dbReference type="GO" id="GO:0001228">
    <property type="term" value="F:DNA-binding transcription activator activity, RNA polymerase II-specific"/>
    <property type="evidence" value="ECO:0007669"/>
    <property type="project" value="TreeGrafter"/>
</dbReference>
<gene>
    <name evidence="16" type="ORF">PODLI_1B038552</name>
</gene>
<organism evidence="16 17">
    <name type="scientific">Podarcis lilfordi</name>
    <name type="common">Lilford's wall lizard</name>
    <dbReference type="NCBI Taxonomy" id="74358"/>
    <lineage>
        <taxon>Eukaryota</taxon>
        <taxon>Metazoa</taxon>
        <taxon>Chordata</taxon>
        <taxon>Craniata</taxon>
        <taxon>Vertebrata</taxon>
        <taxon>Euteleostomi</taxon>
        <taxon>Lepidosauria</taxon>
        <taxon>Squamata</taxon>
        <taxon>Bifurcata</taxon>
        <taxon>Unidentata</taxon>
        <taxon>Episquamata</taxon>
        <taxon>Laterata</taxon>
        <taxon>Lacertibaenia</taxon>
        <taxon>Lacertidae</taxon>
        <taxon>Podarcis</taxon>
    </lineage>
</organism>
<dbReference type="InterPro" id="IPR013087">
    <property type="entry name" value="Znf_C2H2_type"/>
</dbReference>
<feature type="compositionally biased region" description="Basic and acidic residues" evidence="13">
    <location>
        <begin position="779"/>
        <end position="788"/>
    </location>
</feature>
<keyword evidence="17" id="KW-1185">Reference proteome</keyword>
<dbReference type="PROSITE" id="PS50805">
    <property type="entry name" value="KRAB"/>
    <property type="match status" value="1"/>
</dbReference>
<comment type="function">
    <text evidence="1">May be involved in transcriptional regulation.</text>
</comment>
<sequence>MAGCNPEQRHPPCTATLLCRSPACSPRRRQPCDARSLRRLPVRASHRQAALLRRLAEAPLFPLPVSAGRLGGGGQSFLEQPQRDPVSSVYGDGELGLPGAGAAARLGGGRPAESPGGARTGEAACAALAGFSRGSSSLFFSFPFLSPPCKRRRSPADFGKMMCVFVFGTFPPPGGREMVAAEPVQAPPFSFEEVAVYFTEEEWALLDAEQRDLYWDVMQENYENVASLAVPIPKPELISRLERGQEPWISNPQAAEDKKVPIGSCQGNDVYLNSPSIPASEVIVREIKEEVPEREILDRAEPQWTLLGSPPGLDPLNSESRCGLQRPWEMPPGTVWREPSRHLRAASSKRSMFHVGRKKLMCPECDRWFHCKSEFLLHWRTHTGEKPYECLACGKRFIQSSHLSAHRRIHTGEKPYECPKCGRSFNRRSTLTEHLRIHTGEKPYKCLQCGESFRWRPYLTKHQRVHVGGAVYKGLSDGEAMFESPPPEEQQGGHPEDDAVGSANVEAFPQHAASEEGAEQHGGAGLNPEVEGQPPERPIKTEVEGNDVTDVSQIKIVQVEKKHVCHECGKAFQYKFELVKHHRTHTGEKPFECLACGKRFFQSTHLNAHLRIHTGEKPYECPKCGRSFNRRSTLTEHLRIHTGEKPYKCLQCGESFRWRPYLTKHQRVHSGDNAYKYFDGGESLYDSSAFSEHQEEIHPEYLVSAPDSISRMAPRGEPWVQGPQRSEGRQSHRNGSEGDGVAEPLRGQSEGEGEGVDSPRSLAAPHDRAGASDSCDSMTTEHPEEETQQRGLELEVNDVSPDRSEGNVSLKSRAVSDSSGHGSLEQLTAEWDESDSLK</sequence>
<feature type="domain" description="KRAB" evidence="15">
    <location>
        <begin position="189"/>
        <end position="260"/>
    </location>
</feature>
<feature type="domain" description="C2H2-type" evidence="14">
    <location>
        <begin position="416"/>
        <end position="443"/>
    </location>
</feature>
<evidence type="ECO:0000256" key="4">
    <source>
        <dbReference type="ARBA" id="ARBA00022723"/>
    </source>
</evidence>
<keyword evidence="5" id="KW-0677">Repeat</keyword>
<dbReference type="InterPro" id="IPR001909">
    <property type="entry name" value="KRAB"/>
</dbReference>
<feature type="domain" description="C2H2-type" evidence="14">
    <location>
        <begin position="591"/>
        <end position="618"/>
    </location>
</feature>
<feature type="domain" description="C2H2-type" evidence="14">
    <location>
        <begin position="360"/>
        <end position="387"/>
    </location>
</feature>
<dbReference type="GO" id="GO:0000978">
    <property type="term" value="F:RNA polymerase II cis-regulatory region sequence-specific DNA binding"/>
    <property type="evidence" value="ECO:0007669"/>
    <property type="project" value="TreeGrafter"/>
</dbReference>
<dbReference type="SMART" id="SM00355">
    <property type="entry name" value="ZnF_C2H2"/>
    <property type="match status" value="8"/>
</dbReference>
<keyword evidence="8" id="KW-0805">Transcription regulation</keyword>
<evidence type="ECO:0000256" key="10">
    <source>
        <dbReference type="ARBA" id="ARBA00023163"/>
    </source>
</evidence>
<protein>
    <submittedName>
        <fullName evidence="16">Finger 436-like isoform X1</fullName>
    </submittedName>
</protein>
<evidence type="ECO:0000313" key="17">
    <source>
        <dbReference type="Proteomes" id="UP001178461"/>
    </source>
</evidence>
<dbReference type="InterPro" id="IPR036236">
    <property type="entry name" value="Znf_C2H2_sf"/>
</dbReference>
<comment type="similarity">
    <text evidence="3">Belongs to the krueppel C2H2-type zinc-finger protein family.</text>
</comment>
<dbReference type="CDD" id="cd07765">
    <property type="entry name" value="KRAB_A-box"/>
    <property type="match status" value="1"/>
</dbReference>
<dbReference type="Gene3D" id="6.10.140.140">
    <property type="match status" value="1"/>
</dbReference>
<dbReference type="Proteomes" id="UP001178461">
    <property type="component" value="Chromosome 2"/>
</dbReference>
<dbReference type="FunFam" id="3.30.160.60:FF:001370">
    <property type="entry name" value="Zinc finger protein"/>
    <property type="match status" value="1"/>
</dbReference>
<reference evidence="16" key="1">
    <citation type="submission" date="2022-12" db="EMBL/GenBank/DDBJ databases">
        <authorList>
            <person name="Alioto T."/>
            <person name="Alioto T."/>
            <person name="Gomez Garrido J."/>
        </authorList>
    </citation>
    <scope>NUCLEOTIDE SEQUENCE</scope>
</reference>
<evidence type="ECO:0000256" key="1">
    <source>
        <dbReference type="ARBA" id="ARBA00003767"/>
    </source>
</evidence>
<keyword evidence="4" id="KW-0479">Metal-binding</keyword>
<name>A0AA35JZV9_9SAUR</name>
<evidence type="ECO:0000256" key="7">
    <source>
        <dbReference type="ARBA" id="ARBA00022833"/>
    </source>
</evidence>
<dbReference type="AlphaFoldDB" id="A0AA35JZV9"/>
<evidence type="ECO:0000256" key="6">
    <source>
        <dbReference type="ARBA" id="ARBA00022771"/>
    </source>
</evidence>
<dbReference type="FunFam" id="3.30.160.60:FF:000966">
    <property type="entry name" value="ZFP90 zinc finger protein"/>
    <property type="match status" value="1"/>
</dbReference>
<feature type="region of interest" description="Disordered" evidence="13">
    <location>
        <begin position="710"/>
        <end position="838"/>
    </location>
</feature>